<dbReference type="EMBL" id="UYRV01124874">
    <property type="protein sequence ID" value="VDN34564.1"/>
    <property type="molecule type" value="Genomic_DNA"/>
</dbReference>
<gene>
    <name evidence="1" type="ORF">CGOC_LOCUS12674</name>
</gene>
<accession>A0A3P7MXJ0</accession>
<protein>
    <submittedName>
        <fullName evidence="1">Uncharacterized protein</fullName>
    </submittedName>
</protein>
<evidence type="ECO:0000313" key="2">
    <source>
        <dbReference type="Proteomes" id="UP000271889"/>
    </source>
</evidence>
<dbReference type="OrthoDB" id="9880600at2759"/>
<keyword evidence="2" id="KW-1185">Reference proteome</keyword>
<dbReference type="Proteomes" id="UP000271889">
    <property type="component" value="Unassembled WGS sequence"/>
</dbReference>
<proteinExistence type="predicted"/>
<sequence>MHWQFVTVALSEQDPESLAAFRHFERLALDRGVCLAEVVNIGGVRVDNLPIGTTTNVTIVFATSRDAAAYLALTLRSPRKVVHIMMGDSHDWYLHDPQNKKNFQGVVSVQPKVP</sequence>
<name>A0A3P7MXJ0_CYLGO</name>
<reference evidence="1 2" key="1">
    <citation type="submission" date="2018-11" db="EMBL/GenBank/DDBJ databases">
        <authorList>
            <consortium name="Pathogen Informatics"/>
        </authorList>
    </citation>
    <scope>NUCLEOTIDE SEQUENCE [LARGE SCALE GENOMIC DNA]</scope>
</reference>
<dbReference type="AlphaFoldDB" id="A0A3P7MXJ0"/>
<evidence type="ECO:0000313" key="1">
    <source>
        <dbReference type="EMBL" id="VDN34564.1"/>
    </source>
</evidence>
<organism evidence="1 2">
    <name type="scientific">Cylicostephanus goldi</name>
    <name type="common">Nematode worm</name>
    <dbReference type="NCBI Taxonomy" id="71465"/>
    <lineage>
        <taxon>Eukaryota</taxon>
        <taxon>Metazoa</taxon>
        <taxon>Ecdysozoa</taxon>
        <taxon>Nematoda</taxon>
        <taxon>Chromadorea</taxon>
        <taxon>Rhabditida</taxon>
        <taxon>Rhabditina</taxon>
        <taxon>Rhabditomorpha</taxon>
        <taxon>Strongyloidea</taxon>
        <taxon>Strongylidae</taxon>
        <taxon>Cylicostephanus</taxon>
    </lineage>
</organism>